<proteinExistence type="predicted"/>
<accession>A0ACC2BAA1</accession>
<dbReference type="Proteomes" id="UP001162992">
    <property type="component" value="Chromosome 16"/>
</dbReference>
<protein>
    <submittedName>
        <fullName evidence="1">Uncharacterized protein</fullName>
    </submittedName>
</protein>
<organism evidence="1 2">
    <name type="scientific">Diphasiastrum complanatum</name>
    <name type="common">Issler's clubmoss</name>
    <name type="synonym">Lycopodium complanatum</name>
    <dbReference type="NCBI Taxonomy" id="34168"/>
    <lineage>
        <taxon>Eukaryota</taxon>
        <taxon>Viridiplantae</taxon>
        <taxon>Streptophyta</taxon>
        <taxon>Embryophyta</taxon>
        <taxon>Tracheophyta</taxon>
        <taxon>Lycopodiopsida</taxon>
        <taxon>Lycopodiales</taxon>
        <taxon>Lycopodiaceae</taxon>
        <taxon>Lycopodioideae</taxon>
        <taxon>Diphasiastrum</taxon>
    </lineage>
</organism>
<name>A0ACC2BAA1_DIPCM</name>
<comment type="caution">
    <text evidence="1">The sequence shown here is derived from an EMBL/GenBank/DDBJ whole genome shotgun (WGS) entry which is preliminary data.</text>
</comment>
<dbReference type="EMBL" id="CM055107">
    <property type="protein sequence ID" value="KAJ7526344.1"/>
    <property type="molecule type" value="Genomic_DNA"/>
</dbReference>
<keyword evidence="2" id="KW-1185">Reference proteome</keyword>
<reference evidence="2" key="1">
    <citation type="journal article" date="2024" name="Proc. Natl. Acad. Sci. U.S.A.">
        <title>Extraordinary preservation of gene collinearity over three hundred million years revealed in homosporous lycophytes.</title>
        <authorList>
            <person name="Li C."/>
            <person name="Wickell D."/>
            <person name="Kuo L.Y."/>
            <person name="Chen X."/>
            <person name="Nie B."/>
            <person name="Liao X."/>
            <person name="Peng D."/>
            <person name="Ji J."/>
            <person name="Jenkins J."/>
            <person name="Williams M."/>
            <person name="Shu S."/>
            <person name="Plott C."/>
            <person name="Barry K."/>
            <person name="Rajasekar S."/>
            <person name="Grimwood J."/>
            <person name="Han X."/>
            <person name="Sun S."/>
            <person name="Hou Z."/>
            <person name="He W."/>
            <person name="Dai G."/>
            <person name="Sun C."/>
            <person name="Schmutz J."/>
            <person name="Leebens-Mack J.H."/>
            <person name="Li F.W."/>
            <person name="Wang L."/>
        </authorList>
    </citation>
    <scope>NUCLEOTIDE SEQUENCE [LARGE SCALE GENOMIC DNA]</scope>
    <source>
        <strain evidence="2">cv. PW_Plant_1</strain>
    </source>
</reference>
<evidence type="ECO:0000313" key="1">
    <source>
        <dbReference type="EMBL" id="KAJ7526344.1"/>
    </source>
</evidence>
<gene>
    <name evidence="1" type="ORF">O6H91_16G002500</name>
</gene>
<evidence type="ECO:0000313" key="2">
    <source>
        <dbReference type="Proteomes" id="UP001162992"/>
    </source>
</evidence>
<sequence length="409" mass="46323">MKLELCKDLDLNQVLDRDVGDLSGGELQRFAIAVVAIQHAEIYMFDEPSSYLDVKQRLKAAQVVRSLLRPNSYVIVVEHDLSVLDYLSDFICCLYGKPGAYGVVTLPFSVREGINIFLAGFVPTENLRFRDESLTFKVAETPQESAEEIRTYARYKYPSMSKTQGGFKLTVKEGDFTDSQIIVMLGENGTGKTTFIRLLAGLLKPDEKGEEDEVPEFNVSYKPQKISPKFTSTVRHLLHQKIRDSYMHPQFNTDVMKPLQIEALMDQDVINLSGGELQRVALCLCLGKPADIYLIDEPSAYLDSEQRIVAAKVIKRFILHAKKTAFVVEHDFIMATYLADRVIVYEGRPSVNCSANAPQSLLTGMNLFLSHLDITFRRDPTNFRPRINKLDSTKDREQKSAGSYYYLDD</sequence>